<evidence type="ECO:0000256" key="1">
    <source>
        <dbReference type="SAM" id="MobiDB-lite"/>
    </source>
</evidence>
<feature type="compositionally biased region" description="Low complexity" evidence="1">
    <location>
        <begin position="21"/>
        <end position="37"/>
    </location>
</feature>
<feature type="region of interest" description="Disordered" evidence="1">
    <location>
        <begin position="21"/>
        <end position="41"/>
    </location>
</feature>
<reference evidence="2 3" key="1">
    <citation type="submission" date="2015-01" db="EMBL/GenBank/DDBJ databases">
        <title>Evolution of Trichinella species and genotypes.</title>
        <authorList>
            <person name="Korhonen P.K."/>
            <person name="Edoardo P."/>
            <person name="Giuseppe L.R."/>
            <person name="Gasser R.B."/>
        </authorList>
    </citation>
    <scope>NUCLEOTIDE SEQUENCE [LARGE SCALE GENOMIC DNA]</scope>
    <source>
        <strain evidence="2">ISS120</strain>
    </source>
</reference>
<dbReference type="AlphaFoldDB" id="A0A0V1C3V7"/>
<accession>A0A0V1C3V7</accession>
<dbReference type="EMBL" id="JYDI01000810">
    <property type="protein sequence ID" value="KRY43941.1"/>
    <property type="molecule type" value="Genomic_DNA"/>
</dbReference>
<evidence type="ECO:0000313" key="2">
    <source>
        <dbReference type="EMBL" id="KRY43941.1"/>
    </source>
</evidence>
<evidence type="ECO:0000313" key="3">
    <source>
        <dbReference type="Proteomes" id="UP000054653"/>
    </source>
</evidence>
<sequence>MSSFSSRSSVITPSFQRLRGTVSSVTSTKSSTSGGPSIFSHLPRTLRETKYSSVHRLHKWGTQLLVPPTSAKMSAPRSAGRFSRRGWMRAQFSPNEEVRRGKWSTVLWVFAQERERPVVNVSFQLAQRGPEFVETKQASSEHLPQFVLV</sequence>
<gene>
    <name evidence="2" type="ORF">T03_13540</name>
</gene>
<protein>
    <submittedName>
        <fullName evidence="2">Uncharacterized protein</fullName>
    </submittedName>
</protein>
<proteinExistence type="predicted"/>
<dbReference type="Proteomes" id="UP000054653">
    <property type="component" value="Unassembled WGS sequence"/>
</dbReference>
<organism evidence="2 3">
    <name type="scientific">Trichinella britovi</name>
    <name type="common">Parasitic roundworm</name>
    <dbReference type="NCBI Taxonomy" id="45882"/>
    <lineage>
        <taxon>Eukaryota</taxon>
        <taxon>Metazoa</taxon>
        <taxon>Ecdysozoa</taxon>
        <taxon>Nematoda</taxon>
        <taxon>Enoplea</taxon>
        <taxon>Dorylaimia</taxon>
        <taxon>Trichinellida</taxon>
        <taxon>Trichinellidae</taxon>
        <taxon>Trichinella</taxon>
    </lineage>
</organism>
<keyword evidence="3" id="KW-1185">Reference proteome</keyword>
<name>A0A0V1C3V7_TRIBR</name>
<comment type="caution">
    <text evidence="2">The sequence shown here is derived from an EMBL/GenBank/DDBJ whole genome shotgun (WGS) entry which is preliminary data.</text>
</comment>